<dbReference type="STRING" id="641524.ADICYQ_2532"/>
<reference evidence="1 2" key="1">
    <citation type="journal article" date="2013" name="Genome Announc.">
        <title>Draft Genome Sequence of Cyclobacterium qasimii Strain M12-11BT, Isolated from Arctic Marine Sediment.</title>
        <authorList>
            <person name="Shivaji S."/>
            <person name="Ara S."/>
            <person name="Singh A."/>
            <person name="Kumar Pinnaka A."/>
        </authorList>
    </citation>
    <scope>NUCLEOTIDE SEQUENCE [LARGE SCALE GENOMIC DNA]</scope>
    <source>
        <strain evidence="1 2">M12-11B</strain>
    </source>
</reference>
<name>S7VFX0_9BACT</name>
<proteinExistence type="predicted"/>
<dbReference type="EMBL" id="ATNM01000099">
    <property type="protein sequence ID" value="EPR68437.1"/>
    <property type="molecule type" value="Genomic_DNA"/>
</dbReference>
<evidence type="ECO:0000313" key="2">
    <source>
        <dbReference type="Proteomes" id="UP000014974"/>
    </source>
</evidence>
<dbReference type="AlphaFoldDB" id="S7VFX0"/>
<comment type="caution">
    <text evidence="1">The sequence shown here is derived from an EMBL/GenBank/DDBJ whole genome shotgun (WGS) entry which is preliminary data.</text>
</comment>
<accession>S7VFX0</accession>
<protein>
    <submittedName>
        <fullName evidence="1">Uncharacterized protein</fullName>
    </submittedName>
</protein>
<evidence type="ECO:0000313" key="1">
    <source>
        <dbReference type="EMBL" id="EPR68437.1"/>
    </source>
</evidence>
<organism evidence="1 2">
    <name type="scientific">Cyclobacterium qasimii M12-11B</name>
    <dbReference type="NCBI Taxonomy" id="641524"/>
    <lineage>
        <taxon>Bacteria</taxon>
        <taxon>Pseudomonadati</taxon>
        <taxon>Bacteroidota</taxon>
        <taxon>Cytophagia</taxon>
        <taxon>Cytophagales</taxon>
        <taxon>Cyclobacteriaceae</taxon>
        <taxon>Cyclobacterium</taxon>
    </lineage>
</organism>
<gene>
    <name evidence="1" type="ORF">ADICYQ_2532</name>
</gene>
<dbReference type="Proteomes" id="UP000014974">
    <property type="component" value="Unassembled WGS sequence"/>
</dbReference>
<sequence length="44" mass="5115">MKYLQNLALKGYCLRFPNDYLLIHSQLDQGTTTVYFLKNNCVSS</sequence>